<dbReference type="Gene3D" id="3.30.70.270">
    <property type="match status" value="1"/>
</dbReference>
<dbReference type="PANTHER" id="PTHR33121">
    <property type="entry name" value="CYCLIC DI-GMP PHOSPHODIESTERASE PDEF"/>
    <property type="match status" value="1"/>
</dbReference>
<dbReference type="CDD" id="cd01949">
    <property type="entry name" value="GGDEF"/>
    <property type="match status" value="1"/>
</dbReference>
<dbReference type="RefSeq" id="WP_007475816.1">
    <property type="nucleotide sequence ID" value="NZ_ABCJ01000023.1"/>
</dbReference>
<dbReference type="InterPro" id="IPR000160">
    <property type="entry name" value="GGDEF_dom"/>
</dbReference>
<dbReference type="InterPro" id="IPR001633">
    <property type="entry name" value="EAL_dom"/>
</dbReference>
<proteinExistence type="predicted"/>
<dbReference type="PROSITE" id="PS50887">
    <property type="entry name" value="GGDEF"/>
    <property type="match status" value="1"/>
</dbReference>
<dbReference type="InterPro" id="IPR035919">
    <property type="entry name" value="EAL_sf"/>
</dbReference>
<feature type="transmembrane region" description="Helical" evidence="1">
    <location>
        <begin position="243"/>
        <end position="264"/>
    </location>
</feature>
<evidence type="ECO:0000259" key="3">
    <source>
        <dbReference type="PROSITE" id="PS50887"/>
    </source>
</evidence>
<dbReference type="AlphaFoldDB" id="A0AAI9AFS5"/>
<organism evidence="4 5">
    <name type="scientific">Caminibacter mediatlanticus TB-2</name>
    <dbReference type="NCBI Taxonomy" id="391592"/>
    <lineage>
        <taxon>Bacteria</taxon>
        <taxon>Pseudomonadati</taxon>
        <taxon>Campylobacterota</taxon>
        <taxon>Epsilonproteobacteria</taxon>
        <taxon>Nautiliales</taxon>
        <taxon>Nautiliaceae</taxon>
        <taxon>Caminibacter</taxon>
    </lineage>
</organism>
<dbReference type="PANTHER" id="PTHR33121:SF79">
    <property type="entry name" value="CYCLIC DI-GMP PHOSPHODIESTERASE PDED-RELATED"/>
    <property type="match status" value="1"/>
</dbReference>
<dbReference type="CDD" id="cd01948">
    <property type="entry name" value="EAL"/>
    <property type="match status" value="1"/>
</dbReference>
<keyword evidence="1" id="KW-0812">Transmembrane</keyword>
<dbReference type="Proteomes" id="UP000003288">
    <property type="component" value="Unassembled WGS sequence"/>
</dbReference>
<gene>
    <name evidence="4" type="ORF">CMTB2_05632</name>
</gene>
<feature type="transmembrane region" description="Helical" evidence="1">
    <location>
        <begin position="6"/>
        <end position="31"/>
    </location>
</feature>
<dbReference type="SMART" id="SM00267">
    <property type="entry name" value="GGDEF"/>
    <property type="match status" value="1"/>
</dbReference>
<dbReference type="InterPro" id="IPR045812">
    <property type="entry name" value="DAHL"/>
</dbReference>
<dbReference type="Pfam" id="PF19443">
    <property type="entry name" value="DAHL"/>
    <property type="match status" value="1"/>
</dbReference>
<protein>
    <submittedName>
        <fullName evidence="4">Ggdef family protein</fullName>
    </submittedName>
</protein>
<dbReference type="Pfam" id="PF00990">
    <property type="entry name" value="GGDEF"/>
    <property type="match status" value="1"/>
</dbReference>
<dbReference type="InterPro" id="IPR043128">
    <property type="entry name" value="Rev_trsase/Diguanyl_cyclase"/>
</dbReference>
<evidence type="ECO:0000313" key="4">
    <source>
        <dbReference type="EMBL" id="EDM22853.1"/>
    </source>
</evidence>
<evidence type="ECO:0000313" key="5">
    <source>
        <dbReference type="Proteomes" id="UP000003288"/>
    </source>
</evidence>
<dbReference type="GO" id="GO:0071111">
    <property type="term" value="F:cyclic-guanylate-specific phosphodiesterase activity"/>
    <property type="evidence" value="ECO:0007669"/>
    <property type="project" value="InterPro"/>
</dbReference>
<accession>A0AAI9AFS5</accession>
<dbReference type="SUPFAM" id="SSF141868">
    <property type="entry name" value="EAL domain-like"/>
    <property type="match status" value="1"/>
</dbReference>
<dbReference type="Gene3D" id="3.20.20.450">
    <property type="entry name" value="EAL domain"/>
    <property type="match status" value="1"/>
</dbReference>
<dbReference type="PROSITE" id="PS50883">
    <property type="entry name" value="EAL"/>
    <property type="match status" value="1"/>
</dbReference>
<evidence type="ECO:0000256" key="1">
    <source>
        <dbReference type="SAM" id="Phobius"/>
    </source>
</evidence>
<dbReference type="Pfam" id="PF00563">
    <property type="entry name" value="EAL"/>
    <property type="match status" value="1"/>
</dbReference>
<dbReference type="SMART" id="SM00052">
    <property type="entry name" value="EAL"/>
    <property type="match status" value="1"/>
</dbReference>
<dbReference type="NCBIfam" id="TIGR00254">
    <property type="entry name" value="GGDEF"/>
    <property type="match status" value="1"/>
</dbReference>
<reference evidence="4 5" key="1">
    <citation type="journal article" date="2011" name="Stand. Genomic Sci.">
        <title>Draft genome sequence of Caminibacter mediatlanticus strain TB-2, an epsilonproteobacterium isolated from a deep-sea hydrothermal vent.</title>
        <authorList>
            <person name="Giovannelli D."/>
            <person name="Ferriera S."/>
            <person name="Johnson J."/>
            <person name="Kravitz S."/>
            <person name="Perez-Rodriguez I."/>
            <person name="Ricci J."/>
            <person name="O'Brien C."/>
            <person name="Voordeckers J.W."/>
            <person name="Bini E."/>
            <person name="Vetriani C."/>
        </authorList>
    </citation>
    <scope>NUCLEOTIDE SEQUENCE [LARGE SCALE GENOMIC DNA]</scope>
    <source>
        <strain evidence="4 5">TB-2</strain>
    </source>
</reference>
<dbReference type="SUPFAM" id="SSF55073">
    <property type="entry name" value="Nucleotide cyclase"/>
    <property type="match status" value="1"/>
</dbReference>
<sequence length="676" mass="79934">MKIRSLSLKIWAIIITGVLVIFLIIGFSFFAKSYYKNSSNILNNLILLKNYNNKLKYQVLYSNLFLYSNNDNIAKIIHHIRKLNKKIDKNVFFKKFYKNVYEKFEAYENAVFNVENDIFEYLRYNQPLKNSLMYLLDSIYIAKFDKNDYKTVLHTISLILLYKNSLDDDFIKNIDLKKIEKFKNSNDIYEQAFYRNLKVYLKFLPKQRFYLNRIINSNLNEKIDNTITAFRYKLSKNLKIFEMLSYLLVSFIIIILSLLIIYIVRLDDKIKTITYLLEYDSLTGLKNRFSFKKDIKKYNSPIVVIFNIDKFKNINDYFGSNIGDKVLKEVGLFIEKYFKNKKIKGGVYRVGADDFAFIFENVDINDIKSIVKDLIEQIEIKDFKINETIFNISMSAGISKKFPYLENADIALKNIKKDIKDKFIVYDNKMNKDVFLNIKKSKEIKEAIDNYKIIPYYQPIFDKEGNICKYEVLCRVKVKDEIKSIYPYLEILKENKLYHRVTQIIIKEAFNKLYSNKNLELSINLSVEDLLNKEILNLINQCFLIKKDISKRVTFEILESEIDNYNEVNTFIKVLKQKGVKFAIDDFGSGYSNFNRILNLDIDYLKIDGSIIKDILYSKNSKLILETIINFSKKADKVTIAEFVENKEIYDEVKKMGIDCFQGYYLAKPSQNLEGK</sequence>
<feature type="domain" description="GGDEF" evidence="3">
    <location>
        <begin position="299"/>
        <end position="428"/>
    </location>
</feature>
<dbReference type="InterPro" id="IPR050706">
    <property type="entry name" value="Cyclic-di-GMP_PDE-like"/>
</dbReference>
<keyword evidence="1" id="KW-0472">Membrane</keyword>
<dbReference type="EMBL" id="ABCJ01000023">
    <property type="protein sequence ID" value="EDM22853.1"/>
    <property type="molecule type" value="Genomic_DNA"/>
</dbReference>
<comment type="caution">
    <text evidence="4">The sequence shown here is derived from an EMBL/GenBank/DDBJ whole genome shotgun (WGS) entry which is preliminary data.</text>
</comment>
<feature type="domain" description="EAL" evidence="2">
    <location>
        <begin position="437"/>
        <end position="676"/>
    </location>
</feature>
<dbReference type="InterPro" id="IPR029787">
    <property type="entry name" value="Nucleotide_cyclase"/>
</dbReference>
<evidence type="ECO:0000259" key="2">
    <source>
        <dbReference type="PROSITE" id="PS50883"/>
    </source>
</evidence>
<keyword evidence="1" id="KW-1133">Transmembrane helix</keyword>
<name>A0AAI9AFS5_9BACT</name>